<name>A0A7Y9I8M5_9ACTN</name>
<protein>
    <submittedName>
        <fullName evidence="2">Alpha-beta hydrolase superfamily lysophospholipase</fullName>
    </submittedName>
</protein>
<gene>
    <name evidence="2" type="ORF">BKA15_003700</name>
</gene>
<organism evidence="2 3">
    <name type="scientific">Microlunatus parietis</name>
    <dbReference type="NCBI Taxonomy" id="682979"/>
    <lineage>
        <taxon>Bacteria</taxon>
        <taxon>Bacillati</taxon>
        <taxon>Actinomycetota</taxon>
        <taxon>Actinomycetes</taxon>
        <taxon>Propionibacteriales</taxon>
        <taxon>Propionibacteriaceae</taxon>
        <taxon>Microlunatus</taxon>
    </lineage>
</organism>
<evidence type="ECO:0000313" key="3">
    <source>
        <dbReference type="Proteomes" id="UP000569914"/>
    </source>
</evidence>
<sequence>MTVSTIEGSHGTVAVHDWPVADPSWIAILVHGYGEHLGRYPHVAARLNAAGATVSGPDHEGHGQSAGERVLIEDFETVVDDLDAVVSRAVTANPDLPVIMIGHSLGGMIASRYAQRHHDRLLALVLSGPVLGSWQATALADLDEIPDDPLDTSTLSRDDAVGAAYAADPLVWHGPFKRPMLRSIARTLETINHGGDLGDLPTLWVHGEADTLVPIGPSRAGIERIRGTDLTEIIYPEARHEVFNETNQDAVLDDVIDFIRVKLA</sequence>
<evidence type="ECO:0000259" key="1">
    <source>
        <dbReference type="Pfam" id="PF12146"/>
    </source>
</evidence>
<dbReference type="Pfam" id="PF12146">
    <property type="entry name" value="Hydrolase_4"/>
    <property type="match status" value="1"/>
</dbReference>
<feature type="domain" description="Serine aminopeptidase S33" evidence="1">
    <location>
        <begin position="22"/>
        <end position="247"/>
    </location>
</feature>
<dbReference type="Gene3D" id="3.40.50.1820">
    <property type="entry name" value="alpha/beta hydrolase"/>
    <property type="match status" value="1"/>
</dbReference>
<evidence type="ECO:0000313" key="2">
    <source>
        <dbReference type="EMBL" id="NYE72371.1"/>
    </source>
</evidence>
<proteinExistence type="predicted"/>
<dbReference type="InterPro" id="IPR022742">
    <property type="entry name" value="Hydrolase_4"/>
</dbReference>
<dbReference type="InterPro" id="IPR051044">
    <property type="entry name" value="MAG_DAG_Lipase"/>
</dbReference>
<keyword evidence="3" id="KW-1185">Reference proteome</keyword>
<dbReference type="GO" id="GO:0016787">
    <property type="term" value="F:hydrolase activity"/>
    <property type="evidence" value="ECO:0007669"/>
    <property type="project" value="UniProtKB-KW"/>
</dbReference>
<dbReference type="AlphaFoldDB" id="A0A7Y9I8M5"/>
<dbReference type="Proteomes" id="UP000569914">
    <property type="component" value="Unassembled WGS sequence"/>
</dbReference>
<reference evidence="2 3" key="1">
    <citation type="submission" date="2020-07" db="EMBL/GenBank/DDBJ databases">
        <title>Sequencing the genomes of 1000 actinobacteria strains.</title>
        <authorList>
            <person name="Klenk H.-P."/>
        </authorList>
    </citation>
    <scope>NUCLEOTIDE SEQUENCE [LARGE SCALE GENOMIC DNA]</scope>
    <source>
        <strain evidence="2 3">DSM 22083</strain>
    </source>
</reference>
<dbReference type="EMBL" id="JACCBU010000001">
    <property type="protein sequence ID" value="NYE72371.1"/>
    <property type="molecule type" value="Genomic_DNA"/>
</dbReference>
<dbReference type="RefSeq" id="WP_179753125.1">
    <property type="nucleotide sequence ID" value="NZ_JACCBU010000001.1"/>
</dbReference>
<dbReference type="InterPro" id="IPR029058">
    <property type="entry name" value="AB_hydrolase_fold"/>
</dbReference>
<dbReference type="PANTHER" id="PTHR11614">
    <property type="entry name" value="PHOSPHOLIPASE-RELATED"/>
    <property type="match status" value="1"/>
</dbReference>
<accession>A0A7Y9I8M5</accession>
<dbReference type="SUPFAM" id="SSF53474">
    <property type="entry name" value="alpha/beta-Hydrolases"/>
    <property type="match status" value="1"/>
</dbReference>
<keyword evidence="2" id="KW-0378">Hydrolase</keyword>
<comment type="caution">
    <text evidence="2">The sequence shown here is derived from an EMBL/GenBank/DDBJ whole genome shotgun (WGS) entry which is preliminary data.</text>
</comment>